<dbReference type="Gene3D" id="3.80.10.10">
    <property type="entry name" value="Ribonuclease Inhibitor"/>
    <property type="match status" value="1"/>
</dbReference>
<dbReference type="EMBL" id="KN824384">
    <property type="protein sequence ID" value="KIM21386.1"/>
    <property type="molecule type" value="Genomic_DNA"/>
</dbReference>
<evidence type="ECO:0000313" key="2">
    <source>
        <dbReference type="Proteomes" id="UP000054097"/>
    </source>
</evidence>
<dbReference type="AlphaFoldDB" id="A0A0C3AQ49"/>
<proteinExistence type="predicted"/>
<dbReference type="InterPro" id="IPR032675">
    <property type="entry name" value="LRR_dom_sf"/>
</dbReference>
<dbReference type="HOGENOM" id="CLU_424623_0_0_1"/>
<name>A0A0C3AQ49_SERVB</name>
<accession>A0A0C3AQ49</accession>
<keyword evidence="2" id="KW-1185">Reference proteome</keyword>
<reference evidence="1 2" key="1">
    <citation type="submission" date="2014-04" db="EMBL/GenBank/DDBJ databases">
        <authorList>
            <consortium name="DOE Joint Genome Institute"/>
            <person name="Kuo A."/>
            <person name="Zuccaro A."/>
            <person name="Kohler A."/>
            <person name="Nagy L.G."/>
            <person name="Floudas D."/>
            <person name="Copeland A."/>
            <person name="Barry K.W."/>
            <person name="Cichocki N."/>
            <person name="Veneault-Fourrey C."/>
            <person name="LaButti K."/>
            <person name="Lindquist E.A."/>
            <person name="Lipzen A."/>
            <person name="Lundell T."/>
            <person name="Morin E."/>
            <person name="Murat C."/>
            <person name="Sun H."/>
            <person name="Tunlid A."/>
            <person name="Henrissat B."/>
            <person name="Grigoriev I.V."/>
            <person name="Hibbett D.S."/>
            <person name="Martin F."/>
            <person name="Nordberg H.P."/>
            <person name="Cantor M.N."/>
            <person name="Hua S.X."/>
        </authorList>
    </citation>
    <scope>NUCLEOTIDE SEQUENCE [LARGE SCALE GENOMIC DNA]</scope>
    <source>
        <strain evidence="1 2">MAFF 305830</strain>
    </source>
</reference>
<evidence type="ECO:0000313" key="1">
    <source>
        <dbReference type="EMBL" id="KIM21386.1"/>
    </source>
</evidence>
<reference evidence="2" key="2">
    <citation type="submission" date="2015-01" db="EMBL/GenBank/DDBJ databases">
        <title>Evolutionary Origins and Diversification of the Mycorrhizal Mutualists.</title>
        <authorList>
            <consortium name="DOE Joint Genome Institute"/>
            <consortium name="Mycorrhizal Genomics Consortium"/>
            <person name="Kohler A."/>
            <person name="Kuo A."/>
            <person name="Nagy L.G."/>
            <person name="Floudas D."/>
            <person name="Copeland A."/>
            <person name="Barry K.W."/>
            <person name="Cichocki N."/>
            <person name="Veneault-Fourrey C."/>
            <person name="LaButti K."/>
            <person name="Lindquist E.A."/>
            <person name="Lipzen A."/>
            <person name="Lundell T."/>
            <person name="Morin E."/>
            <person name="Murat C."/>
            <person name="Riley R."/>
            <person name="Ohm R."/>
            <person name="Sun H."/>
            <person name="Tunlid A."/>
            <person name="Henrissat B."/>
            <person name="Grigoriev I.V."/>
            <person name="Hibbett D.S."/>
            <person name="Martin F."/>
        </authorList>
    </citation>
    <scope>NUCLEOTIDE SEQUENCE [LARGE SCALE GENOMIC DNA]</scope>
    <source>
        <strain evidence="2">MAFF 305830</strain>
    </source>
</reference>
<gene>
    <name evidence="1" type="ORF">M408DRAFT_29585</name>
</gene>
<dbReference type="SUPFAM" id="SSF52047">
    <property type="entry name" value="RNI-like"/>
    <property type="match status" value="1"/>
</dbReference>
<protein>
    <submittedName>
        <fullName evidence="1">Uncharacterized protein</fullName>
    </submittedName>
</protein>
<organism evidence="1 2">
    <name type="scientific">Serendipita vermifera MAFF 305830</name>
    <dbReference type="NCBI Taxonomy" id="933852"/>
    <lineage>
        <taxon>Eukaryota</taxon>
        <taxon>Fungi</taxon>
        <taxon>Dikarya</taxon>
        <taxon>Basidiomycota</taxon>
        <taxon>Agaricomycotina</taxon>
        <taxon>Agaricomycetes</taxon>
        <taxon>Sebacinales</taxon>
        <taxon>Serendipitaceae</taxon>
        <taxon>Serendipita</taxon>
    </lineage>
</organism>
<sequence length="645" mass="71899">MAPYYEQARRVVLCNGLLVCRANPQLGIHHDSQYPTSLSTTFVAELRPLSLRKAFLEQERVLSSKLTALLEDELAIWIIHAQEATVNVEQKAANRAAAELRLDAAQAMKNIFNNSKEALNASVLEIRQRYEELHTSGVDGIEPNVHGTAEVLNQWGNGQNLVSDQIDKAHSALVDAKKAVTQSLEAQQEALAREERCLAMVQSLKDHIQEVNHITGARVHRSIWRFPEGDGSFAPDLSPRYPSLTLSANIVKEDQSIDNGLERTSHYLNLCGSQPLQILIEVSLTAYHIPKVLLTKLVSGANPIDHLNIRGGKAGRDVFNFLANTVNIKPPNNLTVAFMDQCPFQALPIGISAMRNMKQLTFKNCAPGKVFQKSSSKWTSNLVKLRIINSTTQNLPYSLFREWIFFQVSQMKHLELATKFSYTQPDNDMESTSLASLEFMRTRLRTLVTFYQSRVYTPMLRSLTIISSQGVDMEAWKAFATDSQGGGSITKVTIENDKDAKWASLSTYLHQLPKLQTLEIMGDAVRPLLHSLIELSEDEDTNKDERLLKKLTLLSIMDYQDEGEDISAFASKYLPVHGYISNGDERPGSILRVSLRNCPNISGHVMQMMEGAGLFLLEDSNSLGLAVSKHPAPISPQIPKLEPAV</sequence>
<dbReference type="Proteomes" id="UP000054097">
    <property type="component" value="Unassembled WGS sequence"/>
</dbReference>